<evidence type="ECO:0000256" key="2">
    <source>
        <dbReference type="SAM" id="SignalP"/>
    </source>
</evidence>
<dbReference type="Proteomes" id="UP000464577">
    <property type="component" value="Chromosome"/>
</dbReference>
<evidence type="ECO:0000313" key="4">
    <source>
        <dbReference type="Proteomes" id="UP000464577"/>
    </source>
</evidence>
<reference evidence="3 4" key="1">
    <citation type="submission" date="2019-11" db="EMBL/GenBank/DDBJ databases">
        <title>Spirosoma endbachense sp. nov., isolated from a natural salt meadow.</title>
        <authorList>
            <person name="Rojas J."/>
            <person name="Ambika Manirajan B."/>
            <person name="Ratering S."/>
            <person name="Suarez C."/>
            <person name="Geissler-Plaum R."/>
            <person name="Schnell S."/>
        </authorList>
    </citation>
    <scope>NUCLEOTIDE SEQUENCE [LARGE SCALE GENOMIC DNA]</scope>
    <source>
        <strain evidence="3 4">I-24</strain>
    </source>
</reference>
<feature type="region of interest" description="Disordered" evidence="1">
    <location>
        <begin position="263"/>
        <end position="283"/>
    </location>
</feature>
<evidence type="ECO:0000313" key="3">
    <source>
        <dbReference type="EMBL" id="QHV94388.1"/>
    </source>
</evidence>
<proteinExistence type="predicted"/>
<name>A0A6P1VPP1_9BACT</name>
<protein>
    <submittedName>
        <fullName evidence="3">Uncharacterized protein</fullName>
    </submittedName>
</protein>
<feature type="chain" id="PRO_5027100647" evidence="2">
    <location>
        <begin position="35"/>
        <end position="398"/>
    </location>
</feature>
<dbReference type="AlphaFoldDB" id="A0A6P1VPP1"/>
<organism evidence="3 4">
    <name type="scientific">Spirosoma endbachense</name>
    <dbReference type="NCBI Taxonomy" id="2666025"/>
    <lineage>
        <taxon>Bacteria</taxon>
        <taxon>Pseudomonadati</taxon>
        <taxon>Bacteroidota</taxon>
        <taxon>Cytophagia</taxon>
        <taxon>Cytophagales</taxon>
        <taxon>Cytophagaceae</taxon>
        <taxon>Spirosoma</taxon>
    </lineage>
</organism>
<dbReference type="EMBL" id="CP045997">
    <property type="protein sequence ID" value="QHV94388.1"/>
    <property type="molecule type" value="Genomic_DNA"/>
</dbReference>
<keyword evidence="2" id="KW-0732">Signal</keyword>
<dbReference type="KEGG" id="senf:GJR95_04850"/>
<keyword evidence="4" id="KW-1185">Reference proteome</keyword>
<gene>
    <name evidence="3" type="ORF">GJR95_04850</name>
</gene>
<accession>A0A6P1VPP1</accession>
<feature type="signal peptide" evidence="2">
    <location>
        <begin position="1"/>
        <end position="34"/>
    </location>
</feature>
<dbReference type="RefSeq" id="WP_162384808.1">
    <property type="nucleotide sequence ID" value="NZ_CP045997.1"/>
</dbReference>
<evidence type="ECO:0000256" key="1">
    <source>
        <dbReference type="SAM" id="MobiDB-lite"/>
    </source>
</evidence>
<sequence length="398" mass="46198">MNRSSTKDKFRMRTLRHRLAITCLGLVLAVATLAQPSDCTPDYAQQVSTPWKRQAAVATKLNTSFPKQSLPAINARQEKLLDLFQHAYPNPRGLEARAYRNFYSSPDNYRPEPTGSPLHYSVVTYYKHFWCFKGKVELSGETGTWLECYVNMLWRFMDSIGSEFTLPNGQEIYFMPDKTGELKGYPIYSTQRNDRTNPRESIIITADGRLPVRPVSQEEFVRSLQRTLQQWIKENDETTVQLEASLKESTAYADKIPFKTEAERQKYKDDNRRSVEDGRKIRDKTAQKNRIRYQELEAILAAMTPAQRSSQAIIEHATGMLLNERGQGTFDEQAKNGRPLVTHDFKYPDPKLPRHAIQFVQLWLRYEDAPDMVAKRELMRQFRQNIDLDGFRALVEKK</sequence>